<proteinExistence type="predicted"/>
<name>A0A6J7UPA6_9ZZZZ</name>
<organism evidence="1">
    <name type="scientific">freshwater metagenome</name>
    <dbReference type="NCBI Taxonomy" id="449393"/>
    <lineage>
        <taxon>unclassified sequences</taxon>
        <taxon>metagenomes</taxon>
        <taxon>ecological metagenomes</taxon>
    </lineage>
</organism>
<gene>
    <name evidence="1" type="ORF">UFOPK4347_01564</name>
</gene>
<dbReference type="AlphaFoldDB" id="A0A6J7UPA6"/>
<protein>
    <submittedName>
        <fullName evidence="1">Unannotated protein</fullName>
    </submittedName>
</protein>
<sequence>MVRGYLAKSADELNCLGLIKIEATVMSDCSEAAFISSAWPKWSAPIVGTKPTVWAVAIECARRDRSSSMLRKMRIV</sequence>
<accession>A0A6J7UPA6</accession>
<evidence type="ECO:0000313" key="1">
    <source>
        <dbReference type="EMBL" id="CAB5067739.1"/>
    </source>
</evidence>
<dbReference type="EMBL" id="CAFBQU010000066">
    <property type="protein sequence ID" value="CAB5067739.1"/>
    <property type="molecule type" value="Genomic_DNA"/>
</dbReference>
<reference evidence="1" key="1">
    <citation type="submission" date="2020-05" db="EMBL/GenBank/DDBJ databases">
        <authorList>
            <person name="Chiriac C."/>
            <person name="Salcher M."/>
            <person name="Ghai R."/>
            <person name="Kavagutti S V."/>
        </authorList>
    </citation>
    <scope>NUCLEOTIDE SEQUENCE</scope>
</reference>